<sequence>MVPHLTTALTGPLLTLEKQILDAMPRIEHWFRHQWQEHSAPFYASVDLRNAGYKLAPVDTNLFPAGFNNLNKEFDALCVQAAMSAVEKICPDTRQFLLIPENHTRNPYYLQNVSSLKSILQRAGFTVRIGSLLPDLAQPTEVPLPQGGSLLLEPVQRQGNRLVLENFDPCAILLNNDLSGGVPDLLKNLSQAIVPPPWAGWSTRRKSLHFTAYRQVAEEFCRLIQIDPWFIDPYFDHRSGVDFSQGIGLEEVQSQVADLLQKIRQKYQEYAIKENPFVILKADAGTYGMGVMTIKDPKELNQLNRRQRNKMAVIKEGQEVHEVLLQEGVPTFETVEDSVAEPVVYMMDHFVVGGFYRVHTERGIDENLNAPGAHFAPLAFQTPAMSADCTHQPDAPHNRFYTYGVVARLALLAAARELEMMAPRFSS</sequence>
<evidence type="ECO:0000313" key="1">
    <source>
        <dbReference type="EMBL" id="VAY89411.1"/>
    </source>
</evidence>
<keyword evidence="1" id="KW-0436">Ligase</keyword>
<reference evidence="1" key="1">
    <citation type="submission" date="2018-10" db="EMBL/GenBank/DDBJ databases">
        <authorList>
            <person name="Plewniak F."/>
        </authorList>
    </citation>
    <scope>NUCLEOTIDE SEQUENCE</scope>
</reference>
<dbReference type="InterPro" id="IPR042520">
    <property type="entry name" value="GshA_N"/>
</dbReference>
<dbReference type="GO" id="GO:0016874">
    <property type="term" value="F:ligase activity"/>
    <property type="evidence" value="ECO:0007669"/>
    <property type="project" value="UniProtKB-KW"/>
</dbReference>
<dbReference type="NCBIfam" id="TIGR02049">
    <property type="entry name" value="gshA_ferroox"/>
    <property type="match status" value="1"/>
</dbReference>
<name>A0A3P3ZRA9_9ZZZZ</name>
<protein>
    <submittedName>
        <fullName evidence="1">Glutamate-cysteine ligase</fullName>
    </submittedName>
</protein>
<dbReference type="InterPro" id="IPR011718">
    <property type="entry name" value="GshA"/>
</dbReference>
<dbReference type="AlphaFoldDB" id="A0A3P3ZRA9"/>
<dbReference type="EMBL" id="UOYP01000625">
    <property type="protein sequence ID" value="VAY89411.1"/>
    <property type="molecule type" value="Genomic_DNA"/>
</dbReference>
<gene>
    <name evidence="1" type="ORF">CARN8_6610002</name>
</gene>
<dbReference type="SUPFAM" id="SSF56059">
    <property type="entry name" value="Glutathione synthetase ATP-binding domain-like"/>
    <property type="match status" value="1"/>
</dbReference>
<proteinExistence type="predicted"/>
<dbReference type="Pfam" id="PF08886">
    <property type="entry name" value="GshA"/>
    <property type="match status" value="1"/>
</dbReference>
<accession>A0A3P3ZRA9</accession>
<organism evidence="1">
    <name type="scientific">mine drainage metagenome</name>
    <dbReference type="NCBI Taxonomy" id="410659"/>
    <lineage>
        <taxon>unclassified sequences</taxon>
        <taxon>metagenomes</taxon>
        <taxon>ecological metagenomes</taxon>
    </lineage>
</organism>
<dbReference type="Gene3D" id="3.40.50.11280">
    <property type="entry name" value="Glutamate-cysteine ligase, N-terminal domain"/>
    <property type="match status" value="1"/>
</dbReference>